<evidence type="ECO:0008006" key="3">
    <source>
        <dbReference type="Google" id="ProtNLM"/>
    </source>
</evidence>
<gene>
    <name evidence="1" type="ORF">RM779_07330</name>
</gene>
<protein>
    <recommendedName>
        <fullName evidence="3">HTH iclR-type domain-containing protein</fullName>
    </recommendedName>
</protein>
<dbReference type="Proteomes" id="UP001183615">
    <property type="component" value="Unassembled WGS sequence"/>
</dbReference>
<keyword evidence="2" id="KW-1185">Reference proteome</keyword>
<dbReference type="SUPFAM" id="SSF46785">
    <property type="entry name" value="Winged helix' DNA-binding domain"/>
    <property type="match status" value="1"/>
</dbReference>
<organism evidence="1 2">
    <name type="scientific">Streptomyces johnsoniae</name>
    <dbReference type="NCBI Taxonomy" id="3075532"/>
    <lineage>
        <taxon>Bacteria</taxon>
        <taxon>Bacillati</taxon>
        <taxon>Actinomycetota</taxon>
        <taxon>Actinomycetes</taxon>
        <taxon>Kitasatosporales</taxon>
        <taxon>Streptomycetaceae</taxon>
        <taxon>Streptomyces</taxon>
    </lineage>
</organism>
<dbReference type="EMBL" id="JAVREV010000003">
    <property type="protein sequence ID" value="MDT0442408.1"/>
    <property type="molecule type" value="Genomic_DNA"/>
</dbReference>
<evidence type="ECO:0000313" key="2">
    <source>
        <dbReference type="Proteomes" id="UP001183615"/>
    </source>
</evidence>
<dbReference type="RefSeq" id="WP_311616840.1">
    <property type="nucleotide sequence ID" value="NZ_JAVREV010000003.1"/>
</dbReference>
<dbReference type="Gene3D" id="1.10.10.10">
    <property type="entry name" value="Winged helix-like DNA-binding domain superfamily/Winged helix DNA-binding domain"/>
    <property type="match status" value="1"/>
</dbReference>
<evidence type="ECO:0000313" key="1">
    <source>
        <dbReference type="EMBL" id="MDT0442408.1"/>
    </source>
</evidence>
<name>A0ABU2S084_9ACTN</name>
<dbReference type="InterPro" id="IPR036388">
    <property type="entry name" value="WH-like_DNA-bd_sf"/>
</dbReference>
<comment type="caution">
    <text evidence="1">The sequence shown here is derived from an EMBL/GenBank/DDBJ whole genome shotgun (WGS) entry which is preliminary data.</text>
</comment>
<sequence>MYPAFGRSGSQLTIKAWDAVSRAARPVIRELLVTGPRSRTELARRPGLSTGSPTRLTKPLVRSGLLVERGVLYDSINGRPSLPLDIVARNFHFFRV</sequence>
<accession>A0ABU2S084</accession>
<dbReference type="InterPro" id="IPR036390">
    <property type="entry name" value="WH_DNA-bd_sf"/>
</dbReference>
<reference evidence="2" key="1">
    <citation type="submission" date="2023-07" db="EMBL/GenBank/DDBJ databases">
        <title>30 novel species of actinomycetes from the DSMZ collection.</title>
        <authorList>
            <person name="Nouioui I."/>
        </authorList>
    </citation>
    <scope>NUCLEOTIDE SEQUENCE [LARGE SCALE GENOMIC DNA]</scope>
    <source>
        <strain evidence="2">DSM 41886</strain>
    </source>
</reference>
<proteinExistence type="predicted"/>